<dbReference type="FunFam" id="3.30.70.270:FF:000001">
    <property type="entry name" value="Diguanylate cyclase domain protein"/>
    <property type="match status" value="1"/>
</dbReference>
<dbReference type="GO" id="GO:0007165">
    <property type="term" value="P:signal transduction"/>
    <property type="evidence" value="ECO:0007669"/>
    <property type="project" value="InterPro"/>
</dbReference>
<evidence type="ECO:0000313" key="7">
    <source>
        <dbReference type="EMBL" id="AWB34440.1"/>
    </source>
</evidence>
<evidence type="ECO:0000259" key="6">
    <source>
        <dbReference type="PROSITE" id="PS50887"/>
    </source>
</evidence>
<dbReference type="PANTHER" id="PTHR45138:SF9">
    <property type="entry name" value="DIGUANYLATE CYCLASE DGCM-RELATED"/>
    <property type="match status" value="1"/>
</dbReference>
<dbReference type="CDD" id="cd12914">
    <property type="entry name" value="PDC1_DGC_like"/>
    <property type="match status" value="1"/>
</dbReference>
<dbReference type="SMART" id="SM00267">
    <property type="entry name" value="GGDEF"/>
    <property type="match status" value="1"/>
</dbReference>
<keyword evidence="4" id="KW-1133">Transmembrane helix</keyword>
<dbReference type="GO" id="GO:0052621">
    <property type="term" value="F:diguanylate cyclase activity"/>
    <property type="evidence" value="ECO:0007669"/>
    <property type="project" value="UniProtKB-EC"/>
</dbReference>
<dbReference type="AlphaFoldDB" id="A0A2R4XKV9"/>
<dbReference type="InterPro" id="IPR050469">
    <property type="entry name" value="Diguanylate_Cyclase"/>
</dbReference>
<dbReference type="InterPro" id="IPR043128">
    <property type="entry name" value="Rev_trsase/Diguanyl_cyclase"/>
</dbReference>
<dbReference type="EMBL" id="CP028901">
    <property type="protein sequence ID" value="AWB34440.1"/>
    <property type="molecule type" value="Genomic_DNA"/>
</dbReference>
<keyword evidence="4" id="KW-0472">Membrane</keyword>
<dbReference type="Gene3D" id="3.30.450.20">
    <property type="entry name" value="PAS domain"/>
    <property type="match status" value="1"/>
</dbReference>
<dbReference type="Pfam" id="PF00990">
    <property type="entry name" value="GGDEF"/>
    <property type="match status" value="1"/>
</dbReference>
<feature type="transmembrane region" description="Helical" evidence="4">
    <location>
        <begin position="349"/>
        <end position="368"/>
    </location>
</feature>
<keyword evidence="4" id="KW-0812">Transmembrane</keyword>
<dbReference type="SUPFAM" id="SSF55073">
    <property type="entry name" value="Nucleotide cyclase"/>
    <property type="match status" value="1"/>
</dbReference>
<dbReference type="NCBIfam" id="TIGR00254">
    <property type="entry name" value="GGDEF"/>
    <property type="match status" value="1"/>
</dbReference>
<protein>
    <recommendedName>
        <fullName evidence="1">diguanylate cyclase</fullName>
        <ecNumber evidence="1">2.7.7.65</ecNumber>
    </recommendedName>
</protein>
<feature type="domain" description="GGDEF" evidence="6">
    <location>
        <begin position="483"/>
        <end position="614"/>
    </location>
</feature>
<evidence type="ECO:0000256" key="1">
    <source>
        <dbReference type="ARBA" id="ARBA00012528"/>
    </source>
</evidence>
<dbReference type="InterPro" id="IPR003660">
    <property type="entry name" value="HAMP_dom"/>
</dbReference>
<feature type="domain" description="HAMP" evidence="5">
    <location>
        <begin position="369"/>
        <end position="422"/>
    </location>
</feature>
<evidence type="ECO:0000256" key="3">
    <source>
        <dbReference type="SAM" id="Coils"/>
    </source>
</evidence>
<dbReference type="Gene3D" id="6.10.340.10">
    <property type="match status" value="1"/>
</dbReference>
<feature type="transmembrane region" description="Helical" evidence="4">
    <location>
        <begin position="69"/>
        <end position="88"/>
    </location>
</feature>
<dbReference type="GO" id="GO:0016020">
    <property type="term" value="C:membrane"/>
    <property type="evidence" value="ECO:0007669"/>
    <property type="project" value="InterPro"/>
</dbReference>
<evidence type="ECO:0000259" key="5">
    <source>
        <dbReference type="PROSITE" id="PS50885"/>
    </source>
</evidence>
<accession>A0A2R4XKV9</accession>
<keyword evidence="8" id="KW-1185">Reference proteome</keyword>
<evidence type="ECO:0000256" key="2">
    <source>
        <dbReference type="ARBA" id="ARBA00034247"/>
    </source>
</evidence>
<dbReference type="CDD" id="cd01949">
    <property type="entry name" value="GGDEF"/>
    <property type="match status" value="1"/>
</dbReference>
<organism evidence="7 8">
    <name type="scientific">Orrella marina</name>
    <dbReference type="NCBI Taxonomy" id="2163011"/>
    <lineage>
        <taxon>Bacteria</taxon>
        <taxon>Pseudomonadati</taxon>
        <taxon>Pseudomonadota</taxon>
        <taxon>Betaproteobacteria</taxon>
        <taxon>Burkholderiales</taxon>
        <taxon>Alcaligenaceae</taxon>
        <taxon>Orrella</taxon>
    </lineage>
</organism>
<dbReference type="EC" id="2.7.7.65" evidence="1"/>
<evidence type="ECO:0000313" key="8">
    <source>
        <dbReference type="Proteomes" id="UP000244571"/>
    </source>
</evidence>
<dbReference type="Gene3D" id="3.30.70.270">
    <property type="match status" value="1"/>
</dbReference>
<sequence length="618" mass="68561">MQADPCCLAVAGDLATGVTTKAQSQFHRYTLMPTPVVLPCFPGSLNSHNLCPGMPRTRTAPLKALRTQLTLWFGGLLLITLAGVALYVGQIASKEIMHTAGETLSVSTRASAELLATSLSEREREIELLRQTLEYEDDLSNLEARLMVERIQQLKSGYAWIGLTDKHGNIVQATDGMLIGENARERPWFKGAFDGLFIGDLHLAVMLAKLLPELQDNQPMRFIDIAVPIESDNGDVAGVLAAHLHWTWVTDVVKSIQQHDKLLQNAELMIVNAQGAVLYPEQHTGVTGIPQDLKPSITYENLLWPDGRHYLTSVAPVGTATSIDLGWQVVMRQPIESTTQAVAALQIRLLWLGALTFLVIILIAHRIAIRLTRPIEELVRVARIIEREPEHARFPSESGSPELTALTRALESMTSSLLSREQELANLNANLETQVESRTDELRQANQKLELLARTDPLTGLLNRRHFEEALHVHHRQFLQTREPYDILMLDADHFKSINDRFGHQIGDQVLQTLGKLMVQTIRGTDVCARYGGEEFIILVPRRSSSSEGRELAERIRQLVEQTEFMHAGHVTISVGVSQSHKSDASPEAVIARADAALYQAKAQGRNQVVQIPGDTAC</sequence>
<dbReference type="PROSITE" id="PS50885">
    <property type="entry name" value="HAMP"/>
    <property type="match status" value="1"/>
</dbReference>
<keyword evidence="3" id="KW-0175">Coiled coil</keyword>
<dbReference type="PROSITE" id="PS50887">
    <property type="entry name" value="GGDEF"/>
    <property type="match status" value="1"/>
</dbReference>
<name>A0A2R4XKV9_9BURK</name>
<gene>
    <name evidence="7" type="ORF">DBV39_12795</name>
</gene>
<dbReference type="Pfam" id="PF00672">
    <property type="entry name" value="HAMP"/>
    <property type="match status" value="1"/>
</dbReference>
<comment type="catalytic activity">
    <reaction evidence="2">
        <text>2 GTP = 3',3'-c-di-GMP + 2 diphosphate</text>
        <dbReference type="Rhea" id="RHEA:24898"/>
        <dbReference type="ChEBI" id="CHEBI:33019"/>
        <dbReference type="ChEBI" id="CHEBI:37565"/>
        <dbReference type="ChEBI" id="CHEBI:58805"/>
        <dbReference type="EC" id="2.7.7.65"/>
    </reaction>
</comment>
<proteinExistence type="predicted"/>
<reference evidence="7 8" key="1">
    <citation type="submission" date="2018-04" db="EMBL/GenBank/DDBJ databases">
        <title>Bordetella sp. HZ20 isolated from seawater.</title>
        <authorList>
            <person name="Sun C."/>
        </authorList>
    </citation>
    <scope>NUCLEOTIDE SEQUENCE [LARGE SCALE GENOMIC DNA]</scope>
    <source>
        <strain evidence="7 8">HZ20</strain>
    </source>
</reference>
<dbReference type="PANTHER" id="PTHR45138">
    <property type="entry name" value="REGULATORY COMPONENTS OF SENSORY TRANSDUCTION SYSTEM"/>
    <property type="match status" value="1"/>
</dbReference>
<dbReference type="SMART" id="SM00304">
    <property type="entry name" value="HAMP"/>
    <property type="match status" value="1"/>
</dbReference>
<feature type="coiled-coil region" evidence="3">
    <location>
        <begin position="428"/>
        <end position="455"/>
    </location>
</feature>
<dbReference type="InterPro" id="IPR000160">
    <property type="entry name" value="GGDEF_dom"/>
</dbReference>
<dbReference type="KEGG" id="boz:DBV39_12795"/>
<dbReference type="Proteomes" id="UP000244571">
    <property type="component" value="Chromosome"/>
</dbReference>
<dbReference type="InterPro" id="IPR029787">
    <property type="entry name" value="Nucleotide_cyclase"/>
</dbReference>
<evidence type="ECO:0000256" key="4">
    <source>
        <dbReference type="SAM" id="Phobius"/>
    </source>
</evidence>